<feature type="domain" description="Spore coat protein U/FanG" evidence="2">
    <location>
        <begin position="20"/>
        <end position="161"/>
    </location>
</feature>
<dbReference type="Proteomes" id="UP000433737">
    <property type="component" value="Unassembled WGS sequence"/>
</dbReference>
<reference evidence="3 4" key="1">
    <citation type="submission" date="2019-10" db="EMBL/GenBank/DDBJ databases">
        <authorList>
            <person name="Karimi E."/>
        </authorList>
    </citation>
    <scope>NUCLEOTIDE SEQUENCE [LARGE SCALE GENOMIC DNA]</scope>
    <source>
        <strain evidence="3">Pantoea sp. 111</strain>
    </source>
</reference>
<name>A0AAX3J466_9GAMM</name>
<dbReference type="InterPro" id="IPR007893">
    <property type="entry name" value="Spore_coat_U/FanG"/>
</dbReference>
<feature type="signal peptide" evidence="1">
    <location>
        <begin position="1"/>
        <end position="20"/>
    </location>
</feature>
<dbReference type="PANTHER" id="PTHR37089:SF1">
    <property type="entry name" value="MEMBRANE PROTEIN"/>
    <property type="match status" value="1"/>
</dbReference>
<dbReference type="SMART" id="SM00972">
    <property type="entry name" value="SCPU"/>
    <property type="match status" value="2"/>
</dbReference>
<evidence type="ECO:0000313" key="3">
    <source>
        <dbReference type="EMBL" id="VXB36768.1"/>
    </source>
</evidence>
<proteinExistence type="predicted"/>
<organism evidence="3 4">
    <name type="scientific">Pantoea brenneri</name>
    <dbReference type="NCBI Taxonomy" id="472694"/>
    <lineage>
        <taxon>Bacteria</taxon>
        <taxon>Pseudomonadati</taxon>
        <taxon>Pseudomonadota</taxon>
        <taxon>Gammaproteobacteria</taxon>
        <taxon>Enterobacterales</taxon>
        <taxon>Erwiniaceae</taxon>
        <taxon>Pantoea</taxon>
    </lineage>
</organism>
<evidence type="ECO:0000256" key="1">
    <source>
        <dbReference type="SAM" id="SignalP"/>
    </source>
</evidence>
<sequence length="325" mass="33428">MINRLLFAGLLLLLPSFGYAACALPASTASFGSVTTFVANSTVSAVTTNANVNCGAGAALSLLGNNQITFQLTGATNSNGTRGILKRSGDTGSDNVPVRLCTDSAYATELTVGGTPFVYGSQTLINLAGLLGSLNFTIPIYLRTVPGQVVAAGTYQVTLNMAVTYRICTSIAIGNLCLSEQTGSGVIPITVTAILTNDCTTITAPNISFGSAPLVGSFSSVSQTINVLCSKGSTYTVGLSNGSYPVGSVRNMASGANRLSYEIYKSTTSNRWGPGGTERWSSTTSSAVSADGLTRGFNYTARVLTSQNTPPAGNYSDSVVVDLSF</sequence>
<gene>
    <name evidence="3" type="ORF">PANT111_130447</name>
</gene>
<comment type="caution">
    <text evidence="3">The sequence shown here is derived from an EMBL/GenBank/DDBJ whole genome shotgun (WGS) entry which is preliminary data.</text>
</comment>
<feature type="domain" description="Spore coat protein U/FanG" evidence="2">
    <location>
        <begin position="189"/>
        <end position="321"/>
    </location>
</feature>
<dbReference type="PANTHER" id="PTHR37089">
    <property type="entry name" value="PROTEIN U-RELATED"/>
    <property type="match status" value="1"/>
</dbReference>
<protein>
    <submittedName>
        <fullName evidence="3">Fimbrial protein</fullName>
    </submittedName>
</protein>
<dbReference type="InterPro" id="IPR053167">
    <property type="entry name" value="Spore_coat_component"/>
</dbReference>
<keyword evidence="1" id="KW-0732">Signal</keyword>
<evidence type="ECO:0000259" key="2">
    <source>
        <dbReference type="Pfam" id="PF05229"/>
    </source>
</evidence>
<feature type="chain" id="PRO_5043421608" evidence="1">
    <location>
        <begin position="21"/>
        <end position="325"/>
    </location>
</feature>
<dbReference type="EMBL" id="CABWMH010000005">
    <property type="protein sequence ID" value="VXB36768.1"/>
    <property type="molecule type" value="Genomic_DNA"/>
</dbReference>
<evidence type="ECO:0000313" key="4">
    <source>
        <dbReference type="Proteomes" id="UP000433737"/>
    </source>
</evidence>
<dbReference type="RefSeq" id="WP_159223234.1">
    <property type="nucleotide sequence ID" value="NZ_JAOCKV010000045.1"/>
</dbReference>
<accession>A0AAX3J466</accession>
<dbReference type="Pfam" id="PF05229">
    <property type="entry name" value="SCPU"/>
    <property type="match status" value="2"/>
</dbReference>
<dbReference type="AlphaFoldDB" id="A0AAX3J466"/>